<dbReference type="PANTHER" id="PTHR43539">
    <property type="entry name" value="FLAVIN-BINDING MONOOXYGENASE-LIKE PROTEIN (AFU_ORTHOLOGUE AFUA_4G09220)"/>
    <property type="match status" value="1"/>
</dbReference>
<gene>
    <name evidence="3" type="ORF">DM02DRAFT_719130</name>
</gene>
<organism evidence="3 4">
    <name type="scientific">Periconia macrospinosa</name>
    <dbReference type="NCBI Taxonomy" id="97972"/>
    <lineage>
        <taxon>Eukaryota</taxon>
        <taxon>Fungi</taxon>
        <taxon>Dikarya</taxon>
        <taxon>Ascomycota</taxon>
        <taxon>Pezizomycotina</taxon>
        <taxon>Dothideomycetes</taxon>
        <taxon>Pleosporomycetidae</taxon>
        <taxon>Pleosporales</taxon>
        <taxon>Massarineae</taxon>
        <taxon>Periconiaceae</taxon>
        <taxon>Periconia</taxon>
    </lineage>
</organism>
<keyword evidence="3" id="KW-0503">Monooxygenase</keyword>
<dbReference type="EMBL" id="KZ805404">
    <property type="protein sequence ID" value="PVH98865.1"/>
    <property type="molecule type" value="Genomic_DNA"/>
</dbReference>
<feature type="region of interest" description="Disordered" evidence="2">
    <location>
        <begin position="187"/>
        <end position="212"/>
    </location>
</feature>
<dbReference type="InterPro" id="IPR036188">
    <property type="entry name" value="FAD/NAD-bd_sf"/>
</dbReference>
<dbReference type="AlphaFoldDB" id="A0A2V1DLR0"/>
<dbReference type="GO" id="GO:0004497">
    <property type="term" value="F:monooxygenase activity"/>
    <property type="evidence" value="ECO:0007669"/>
    <property type="project" value="UniProtKB-KW"/>
</dbReference>
<evidence type="ECO:0000256" key="1">
    <source>
        <dbReference type="ARBA" id="ARBA00023002"/>
    </source>
</evidence>
<keyword evidence="4" id="KW-1185">Reference proteome</keyword>
<accession>A0A2V1DLR0</accession>
<feature type="compositionally biased region" description="Polar residues" evidence="2">
    <location>
        <begin position="193"/>
        <end position="203"/>
    </location>
</feature>
<dbReference type="GO" id="GO:0050660">
    <property type="term" value="F:flavin adenine dinucleotide binding"/>
    <property type="evidence" value="ECO:0007669"/>
    <property type="project" value="TreeGrafter"/>
</dbReference>
<dbReference type="Proteomes" id="UP000244855">
    <property type="component" value="Unassembled WGS sequence"/>
</dbReference>
<evidence type="ECO:0000313" key="4">
    <source>
        <dbReference type="Proteomes" id="UP000244855"/>
    </source>
</evidence>
<dbReference type="SUPFAM" id="SSF51905">
    <property type="entry name" value="FAD/NAD(P)-binding domain"/>
    <property type="match status" value="2"/>
</dbReference>
<dbReference type="PRINTS" id="PR00411">
    <property type="entry name" value="PNDRDTASEI"/>
</dbReference>
<dbReference type="STRING" id="97972.A0A2V1DLR0"/>
<keyword evidence="1" id="KW-0560">Oxidoreductase</keyword>
<reference evidence="3 4" key="1">
    <citation type="journal article" date="2018" name="Sci. Rep.">
        <title>Comparative genomics provides insights into the lifestyle and reveals functional heterogeneity of dark septate endophytic fungi.</title>
        <authorList>
            <person name="Knapp D.G."/>
            <person name="Nemeth J.B."/>
            <person name="Barry K."/>
            <person name="Hainaut M."/>
            <person name="Henrissat B."/>
            <person name="Johnson J."/>
            <person name="Kuo A."/>
            <person name="Lim J.H.P."/>
            <person name="Lipzen A."/>
            <person name="Nolan M."/>
            <person name="Ohm R.A."/>
            <person name="Tamas L."/>
            <person name="Grigoriev I.V."/>
            <person name="Spatafora J.W."/>
            <person name="Nagy L.G."/>
            <person name="Kovacs G.M."/>
        </authorList>
    </citation>
    <scope>NUCLEOTIDE SEQUENCE [LARGE SCALE GENOMIC DNA]</scope>
    <source>
        <strain evidence="3 4">DSE2036</strain>
    </source>
</reference>
<dbReference type="Gene3D" id="3.50.50.60">
    <property type="entry name" value="FAD/NAD(P)-binding domain"/>
    <property type="match status" value="1"/>
</dbReference>
<evidence type="ECO:0000313" key="3">
    <source>
        <dbReference type="EMBL" id="PVH98865.1"/>
    </source>
</evidence>
<dbReference type="OrthoDB" id="74360at2759"/>
<sequence length="643" mass="70574">MATSKMIDESSKKSILERLPGQLPISTIPEVGDWESIAGEILKDLPNLSTSFLAVDAIWRDSFALTGTFRTFYFPDTIAREWSLLCKQRGVLSAKLIQGSAKIIRIGSKHAWLDCKFSFTTTNPATECSGFLSLVPSEGGKWKIWLLRTILEQITGHGDVDSLAPCSQDASTISEGRNLDKTLDRHRDGLAHGTTNGSQNGPTNGLPGLDSGTAPNGSSTYDIYVVIIGGGQSGLGIGGRLQALGVPYVILEQHSSVGDAWKTRYASARLHTIREYSHLPFDRTFGPSYPEYLGKDDLAEGHRAWAAKYGINIWLSTTVDSGHWDNKTQTYTLNIRRMGKESQVTAKHVIIATGAGSHTPVMPMFPNREKYRGLVLHSAQYVSANEWKRKKGIVIGTANTGHDVASDMYDAGMNTTMVQRNRTYVLPVEYIEDRYHALYNDKIPTEVSDRIMFSNPISIDRLTSAEVLHAMARAQPERWDALERAGFKVDPYGDIQEAILVRLGGHYIDVGTSAKISNGLIKVKSDSSITSYTEDGLLFADGTETKADVIVFATGFVGNLKQRAAQLFGDEVAERAGNFFGLDEEGEIVGAFKPTQQPGFWYMGGALGHARYHSRFLALSIKAHQLGTALPVYMGSPHRLDSE</sequence>
<protein>
    <submittedName>
        <fullName evidence="3">Dimethylaniline monooxygenase (N-oxide forming)</fullName>
    </submittedName>
</protein>
<dbReference type="InterPro" id="IPR050982">
    <property type="entry name" value="Auxin_biosynth/cation_transpt"/>
</dbReference>
<dbReference type="PANTHER" id="PTHR43539:SF68">
    <property type="entry name" value="FLAVIN-BINDING MONOOXYGENASE-LIKE PROTEIN (AFU_ORTHOLOGUE AFUA_4G09220)"/>
    <property type="match status" value="1"/>
</dbReference>
<proteinExistence type="predicted"/>
<evidence type="ECO:0000256" key="2">
    <source>
        <dbReference type="SAM" id="MobiDB-lite"/>
    </source>
</evidence>
<name>A0A2V1DLR0_9PLEO</name>
<dbReference type="Pfam" id="PF13738">
    <property type="entry name" value="Pyr_redox_3"/>
    <property type="match status" value="1"/>
</dbReference>